<dbReference type="PANTHER" id="PTHR30562:SF1">
    <property type="entry name" value="UVRABC SYSTEM PROTEIN C"/>
    <property type="match status" value="1"/>
</dbReference>
<dbReference type="InterPro" id="IPR036397">
    <property type="entry name" value="RNaseH_sf"/>
</dbReference>
<dbReference type="Pfam" id="PF01541">
    <property type="entry name" value="GIY-YIG"/>
    <property type="match status" value="1"/>
</dbReference>
<dbReference type="PANTHER" id="PTHR30562">
    <property type="entry name" value="UVRC/OXIDOREDUCTASE"/>
    <property type="match status" value="1"/>
</dbReference>
<dbReference type="Proteomes" id="UP001499993">
    <property type="component" value="Unassembled WGS sequence"/>
</dbReference>
<evidence type="ECO:0000313" key="2">
    <source>
        <dbReference type="EMBL" id="GAA4927503.1"/>
    </source>
</evidence>
<dbReference type="Pfam" id="PF00929">
    <property type="entry name" value="RNase_T"/>
    <property type="match status" value="1"/>
</dbReference>
<dbReference type="Gene3D" id="3.40.1440.10">
    <property type="entry name" value="GIY-YIG endonuclease"/>
    <property type="match status" value="1"/>
</dbReference>
<dbReference type="PROSITE" id="PS50164">
    <property type="entry name" value="GIY_YIG"/>
    <property type="match status" value="1"/>
</dbReference>
<keyword evidence="2" id="KW-0378">Hydrolase</keyword>
<dbReference type="InterPro" id="IPR013520">
    <property type="entry name" value="Ribonucl_H"/>
</dbReference>
<evidence type="ECO:0000313" key="3">
    <source>
        <dbReference type="Proteomes" id="UP001499993"/>
    </source>
</evidence>
<dbReference type="Gene3D" id="3.30.420.10">
    <property type="entry name" value="Ribonuclease H-like superfamily/Ribonuclease H"/>
    <property type="match status" value="1"/>
</dbReference>
<dbReference type="InterPro" id="IPR000305">
    <property type="entry name" value="GIY-YIG_endonuc"/>
</dbReference>
<dbReference type="CDD" id="cd06127">
    <property type="entry name" value="DEDDh"/>
    <property type="match status" value="1"/>
</dbReference>
<dbReference type="SUPFAM" id="SSF82771">
    <property type="entry name" value="GIY-YIG endonuclease"/>
    <property type="match status" value="1"/>
</dbReference>
<keyword evidence="2" id="KW-0540">Nuclease</keyword>
<name>A0ABP9G3H5_9ACTN</name>
<dbReference type="InterPro" id="IPR047296">
    <property type="entry name" value="GIY-YIG_UvrC_Cho"/>
</dbReference>
<reference evidence="3" key="1">
    <citation type="journal article" date="2019" name="Int. J. Syst. Evol. Microbiol.">
        <title>The Global Catalogue of Microorganisms (GCM) 10K type strain sequencing project: providing services to taxonomists for standard genome sequencing and annotation.</title>
        <authorList>
            <consortium name="The Broad Institute Genomics Platform"/>
            <consortium name="The Broad Institute Genome Sequencing Center for Infectious Disease"/>
            <person name="Wu L."/>
            <person name="Ma J."/>
        </authorList>
    </citation>
    <scope>NUCLEOTIDE SEQUENCE [LARGE SCALE GENOMIC DNA]</scope>
    <source>
        <strain evidence="3">JCM 18123</strain>
    </source>
</reference>
<dbReference type="SMART" id="SM00479">
    <property type="entry name" value="EXOIII"/>
    <property type="match status" value="1"/>
</dbReference>
<keyword evidence="3" id="KW-1185">Reference proteome</keyword>
<sequence length="580" mass="61918">MAEQHTPVQGTLDDLGTPLSECTFVVVDLETTGTRADASGITEIGAVKVRGGEVLGEFSTLVNPGLPIPPFITLLTGITQAMVAPAPAVESVIPGFLEFAGLERGSLLVAHNAPFDVGFLKAACAAHGYDWPAPQVVDTVALARRLVTREEVPNHKLGTLAGYFGVADQPTHRALDDARATVGVLHGLLERLGAFGVETAQELRGFRSAPTAAQRTKRRIADDVPAAPGVYVFTDAKGDALYVGKSTDLRRRVRSYFTGSEKRGRIREMAALVEGVTPIVCETGLEAEVRELRMIAERKPPYNRRSRNPERAPWLKLTAEDFPRLSIVRTVRDDGAPYLGPFRSAREAELAREALHEAFPLRQCTRRITPAKPTAACVLAELGRCGAPCSGAETAADYAVHAAAAQGAMTADPAPVVERITAHIRELSEQLRYEEAAGHRDRLAAFLTASARSQRLTALSAIPELVAAAPARGPAGAARPGWDVHVVRYGRLANSGVMAPGADPAEFVAALSGTAESAFPGPGPAPCASAWEMECVLRWLEAPGVRLAESAEGWTCPVNGAEKYRHLTDWERGVSALAHR</sequence>
<dbReference type="NCBIfam" id="TIGR00573">
    <property type="entry name" value="dnaq"/>
    <property type="match status" value="1"/>
</dbReference>
<dbReference type="InterPro" id="IPR035901">
    <property type="entry name" value="GIY-YIG_endonuc_sf"/>
</dbReference>
<dbReference type="GO" id="GO:0004527">
    <property type="term" value="F:exonuclease activity"/>
    <property type="evidence" value="ECO:0007669"/>
    <property type="project" value="UniProtKB-KW"/>
</dbReference>
<proteinExistence type="predicted"/>
<dbReference type="NCBIfam" id="NF005905">
    <property type="entry name" value="PRK07883.1-3"/>
    <property type="match status" value="1"/>
</dbReference>
<dbReference type="InterPro" id="IPR006054">
    <property type="entry name" value="DnaQ"/>
</dbReference>
<feature type="domain" description="GIY-YIG" evidence="1">
    <location>
        <begin position="226"/>
        <end position="304"/>
    </location>
</feature>
<dbReference type="InterPro" id="IPR050066">
    <property type="entry name" value="UvrABC_protein_C"/>
</dbReference>
<keyword evidence="2" id="KW-0269">Exonuclease</keyword>
<accession>A0ABP9G3H5</accession>
<dbReference type="InterPro" id="IPR012337">
    <property type="entry name" value="RNaseH-like_sf"/>
</dbReference>
<organism evidence="2 3">
    <name type="scientific">Streptomonospora halophila</name>
    <dbReference type="NCBI Taxonomy" id="427369"/>
    <lineage>
        <taxon>Bacteria</taxon>
        <taxon>Bacillati</taxon>
        <taxon>Actinomycetota</taxon>
        <taxon>Actinomycetes</taxon>
        <taxon>Streptosporangiales</taxon>
        <taxon>Nocardiopsidaceae</taxon>
        <taxon>Streptomonospora</taxon>
    </lineage>
</organism>
<dbReference type="RefSeq" id="WP_345555150.1">
    <property type="nucleotide sequence ID" value="NZ_BAABIK010000001.1"/>
</dbReference>
<comment type="caution">
    <text evidence="2">The sequence shown here is derived from an EMBL/GenBank/DDBJ whole genome shotgun (WGS) entry which is preliminary data.</text>
</comment>
<dbReference type="SMART" id="SM00465">
    <property type="entry name" value="GIYc"/>
    <property type="match status" value="1"/>
</dbReference>
<evidence type="ECO:0000259" key="1">
    <source>
        <dbReference type="PROSITE" id="PS50164"/>
    </source>
</evidence>
<dbReference type="SUPFAM" id="SSF53098">
    <property type="entry name" value="Ribonuclease H-like"/>
    <property type="match status" value="1"/>
</dbReference>
<protein>
    <submittedName>
        <fullName evidence="2">DEDD exonuclease domain-containing protein</fullName>
    </submittedName>
</protein>
<dbReference type="EMBL" id="BAABIK010000001">
    <property type="protein sequence ID" value="GAA4927503.1"/>
    <property type="molecule type" value="Genomic_DNA"/>
</dbReference>
<dbReference type="CDD" id="cd10434">
    <property type="entry name" value="GIY-YIG_UvrC_Cho"/>
    <property type="match status" value="1"/>
</dbReference>
<gene>
    <name evidence="2" type="ORF">GCM10023224_03200</name>
</gene>
<dbReference type="NCBIfam" id="NF005907">
    <property type="entry name" value="PRK07883.1-5"/>
    <property type="match status" value="1"/>
</dbReference>